<dbReference type="FunFam" id="3.30.830.10:FF:000003">
    <property type="entry name" value="Insulin-degrading enzyme"/>
    <property type="match status" value="1"/>
</dbReference>
<keyword evidence="2" id="KW-0645">Protease</keyword>
<dbReference type="GO" id="GO:0005739">
    <property type="term" value="C:mitochondrion"/>
    <property type="evidence" value="ECO:0007669"/>
    <property type="project" value="TreeGrafter"/>
</dbReference>
<reference evidence="12" key="2">
    <citation type="submission" date="2021-08" db="EMBL/GenBank/DDBJ databases">
        <authorList>
            <person name="Gostincar C."/>
            <person name="Sun X."/>
            <person name="Song Z."/>
            <person name="Gunde-Cimerman N."/>
        </authorList>
    </citation>
    <scope>NUCLEOTIDE SEQUENCE</scope>
    <source>
        <strain evidence="12">EXF-9298</strain>
    </source>
</reference>
<evidence type="ECO:0000259" key="10">
    <source>
        <dbReference type="Pfam" id="PF16187"/>
    </source>
</evidence>
<dbReference type="InterPro" id="IPR054734">
    <property type="entry name" value="PqqF-like_C_4"/>
</dbReference>
<gene>
    <name evidence="12" type="ORF">KCU98_g5786</name>
</gene>
<dbReference type="SUPFAM" id="SSF81383">
    <property type="entry name" value="F-box domain"/>
    <property type="match status" value="1"/>
</dbReference>
<evidence type="ECO:0000256" key="1">
    <source>
        <dbReference type="ARBA" id="ARBA00007261"/>
    </source>
</evidence>
<dbReference type="InterPro" id="IPR050626">
    <property type="entry name" value="Peptidase_M16"/>
</dbReference>
<dbReference type="InterPro" id="IPR011765">
    <property type="entry name" value="Pept_M16_N"/>
</dbReference>
<feature type="domain" description="Peptidase M16 N-terminal" evidence="8">
    <location>
        <begin position="49"/>
        <end position="206"/>
    </location>
</feature>
<dbReference type="Pfam" id="PF05193">
    <property type="entry name" value="Peptidase_M16_C"/>
    <property type="match status" value="1"/>
</dbReference>
<evidence type="ECO:0000259" key="9">
    <source>
        <dbReference type="Pfam" id="PF05193"/>
    </source>
</evidence>
<dbReference type="CDD" id="cd09917">
    <property type="entry name" value="F-box_SF"/>
    <property type="match status" value="1"/>
</dbReference>
<evidence type="ECO:0000256" key="5">
    <source>
        <dbReference type="ARBA" id="ARBA00022833"/>
    </source>
</evidence>
<feature type="domain" description="Coenzyme PQQ synthesis protein F-like C-terminal lobe" evidence="11">
    <location>
        <begin position="814"/>
        <end position="913"/>
    </location>
</feature>
<accession>A0A9P8FUH4</accession>
<dbReference type="Pfam" id="PF16187">
    <property type="entry name" value="Peptidase_M16_M"/>
    <property type="match status" value="1"/>
</dbReference>
<dbReference type="InterPro" id="IPR007863">
    <property type="entry name" value="Peptidase_M16_C"/>
</dbReference>
<proteinExistence type="inferred from homology"/>
<evidence type="ECO:0000256" key="3">
    <source>
        <dbReference type="ARBA" id="ARBA00022723"/>
    </source>
</evidence>
<keyword evidence="13" id="KW-1185">Reference proteome</keyword>
<evidence type="ECO:0000256" key="2">
    <source>
        <dbReference type="ARBA" id="ARBA00022670"/>
    </source>
</evidence>
<dbReference type="GO" id="GO:0043171">
    <property type="term" value="P:peptide catabolic process"/>
    <property type="evidence" value="ECO:0007669"/>
    <property type="project" value="TreeGrafter"/>
</dbReference>
<keyword evidence="4" id="KW-0378">Hydrolase</keyword>
<feature type="compositionally biased region" description="Basic and acidic residues" evidence="7">
    <location>
        <begin position="987"/>
        <end position="1004"/>
    </location>
</feature>
<evidence type="ECO:0000313" key="12">
    <source>
        <dbReference type="EMBL" id="KAG9983897.1"/>
    </source>
</evidence>
<dbReference type="InterPro" id="IPR032632">
    <property type="entry name" value="Peptidase_M16_M"/>
</dbReference>
<comment type="caution">
    <text evidence="12">The sequence shown here is derived from an EMBL/GenBank/DDBJ whole genome shotgun (WGS) entry which is preliminary data.</text>
</comment>
<dbReference type="SUPFAM" id="SSF63411">
    <property type="entry name" value="LuxS/MPP-like metallohydrolase"/>
    <property type="match status" value="4"/>
</dbReference>
<feature type="domain" description="Peptidase M16 middle/third" evidence="10">
    <location>
        <begin position="419"/>
        <end position="708"/>
    </location>
</feature>
<dbReference type="PANTHER" id="PTHR43690:SF18">
    <property type="entry name" value="INSULIN-DEGRADING ENZYME-RELATED"/>
    <property type="match status" value="1"/>
</dbReference>
<evidence type="ECO:0000313" key="13">
    <source>
        <dbReference type="Proteomes" id="UP000729357"/>
    </source>
</evidence>
<evidence type="ECO:0000256" key="7">
    <source>
        <dbReference type="SAM" id="MobiDB-lite"/>
    </source>
</evidence>
<evidence type="ECO:0000256" key="6">
    <source>
        <dbReference type="ARBA" id="ARBA00023049"/>
    </source>
</evidence>
<reference evidence="12" key="1">
    <citation type="journal article" date="2021" name="J Fungi (Basel)">
        <title>Virulence traits and population genomics of the black yeast Aureobasidium melanogenum.</title>
        <authorList>
            <person name="Cernosa A."/>
            <person name="Sun X."/>
            <person name="Gostincar C."/>
            <person name="Fang C."/>
            <person name="Gunde-Cimerman N."/>
            <person name="Song Z."/>
        </authorList>
    </citation>
    <scope>NUCLEOTIDE SEQUENCE</scope>
    <source>
        <strain evidence="12">EXF-9298</strain>
    </source>
</reference>
<dbReference type="Pfam" id="PF22456">
    <property type="entry name" value="PqqF-like_C_4"/>
    <property type="match status" value="1"/>
</dbReference>
<feature type="region of interest" description="Disordered" evidence="7">
    <location>
        <begin position="1"/>
        <end position="20"/>
    </location>
</feature>
<dbReference type="EMBL" id="JAHFXS010000551">
    <property type="protein sequence ID" value="KAG9983897.1"/>
    <property type="molecule type" value="Genomic_DNA"/>
</dbReference>
<comment type="similarity">
    <text evidence="1">Belongs to the peptidase M16 family.</text>
</comment>
<dbReference type="Pfam" id="PF00675">
    <property type="entry name" value="Peptidase_M16"/>
    <property type="match status" value="1"/>
</dbReference>
<evidence type="ECO:0000259" key="8">
    <source>
        <dbReference type="Pfam" id="PF00675"/>
    </source>
</evidence>
<dbReference type="Proteomes" id="UP000729357">
    <property type="component" value="Unassembled WGS sequence"/>
</dbReference>
<dbReference type="GO" id="GO:0004222">
    <property type="term" value="F:metalloendopeptidase activity"/>
    <property type="evidence" value="ECO:0007669"/>
    <property type="project" value="TreeGrafter"/>
</dbReference>
<evidence type="ECO:0000259" key="11">
    <source>
        <dbReference type="Pfam" id="PF22456"/>
    </source>
</evidence>
<dbReference type="GO" id="GO:0051603">
    <property type="term" value="P:proteolysis involved in protein catabolic process"/>
    <property type="evidence" value="ECO:0007669"/>
    <property type="project" value="TreeGrafter"/>
</dbReference>
<dbReference type="FunFam" id="3.30.830.10:FF:000004">
    <property type="entry name" value="Putative insulin-degrading enzyme"/>
    <property type="match status" value="1"/>
</dbReference>
<dbReference type="FunFam" id="3.30.830.10:FF:000005">
    <property type="entry name" value="nardilysin isoform X1"/>
    <property type="match status" value="1"/>
</dbReference>
<dbReference type="Gene3D" id="3.30.830.10">
    <property type="entry name" value="Metalloenzyme, LuxS/M16 peptidase-like"/>
    <property type="match status" value="4"/>
</dbReference>
<keyword evidence="5" id="KW-0862">Zinc</keyword>
<evidence type="ECO:0000256" key="4">
    <source>
        <dbReference type="ARBA" id="ARBA00022801"/>
    </source>
</evidence>
<organism evidence="12 13">
    <name type="scientific">Aureobasidium melanogenum</name>
    <name type="common">Aureobasidium pullulans var. melanogenum</name>
    <dbReference type="NCBI Taxonomy" id="46634"/>
    <lineage>
        <taxon>Eukaryota</taxon>
        <taxon>Fungi</taxon>
        <taxon>Dikarya</taxon>
        <taxon>Ascomycota</taxon>
        <taxon>Pezizomycotina</taxon>
        <taxon>Dothideomycetes</taxon>
        <taxon>Dothideomycetidae</taxon>
        <taxon>Dothideales</taxon>
        <taxon>Saccotheciaceae</taxon>
        <taxon>Aureobasidium</taxon>
    </lineage>
</organism>
<keyword evidence="3" id="KW-0479">Metal-binding</keyword>
<dbReference type="PANTHER" id="PTHR43690">
    <property type="entry name" value="NARDILYSIN"/>
    <property type="match status" value="1"/>
</dbReference>
<dbReference type="InterPro" id="IPR011249">
    <property type="entry name" value="Metalloenz_LuxS/M16"/>
</dbReference>
<dbReference type="GO" id="GO:0046872">
    <property type="term" value="F:metal ion binding"/>
    <property type="evidence" value="ECO:0007669"/>
    <property type="project" value="UniProtKB-KW"/>
</dbReference>
<feature type="domain" description="Peptidase M16 C-terminal" evidence="9">
    <location>
        <begin position="234"/>
        <end position="411"/>
    </location>
</feature>
<protein>
    <submittedName>
        <fullName evidence="12">Metalloprotease</fullName>
    </submittedName>
</protein>
<name>A0A9P8FUH4_AURME</name>
<feature type="region of interest" description="Disordered" evidence="7">
    <location>
        <begin position="968"/>
        <end position="1007"/>
    </location>
</feature>
<sequence>MVGSSAANMSLPQRSASTRANVLTDGMEKPLLDNRTYRVVRLANDLEALLIHDPDTDKASAAMDVNIGSFSDADDMPGMAHAVEHLLFMGTEKFPVENEYNQYLQRYGGYSNAFTASCDTNYYFELSASSTATSQQSSLSSAESLPIEKSQAPLYGALDRFAQFFIHPLFLEDTLDRELRAVDSENKKNLQADNWRLHQLNKSLSNKKHPFNKFSTGNYKVLHDDPIARGVKIRDEFINFYRANYSANRMKLAVLGREQLDELESWVTELFSDVPNQNLPKLRWDGIPAMTEAELGTQIFVKPVMDMRLLDMHFVYADEEHLWESQPAKYLSHLIGHEGPGSILAYIKAKGWANGLGAGPMNICPGTSHFSISIRLTEDGLKNYQQVVKAVFQYLAMVKEHPPQEWIVDEMAKLAEVDFRFRQKIPASRTVSALSGVMQKSFPRDKLLSAQSLIWKFDSDAIQRGIDYLRPDNFRITLVSQEYPGNWDQKEQWYGTEYKYEKMPEEFMKELEAASKATSSQRPSELHMPAKNEFVPSRLDVEVKEVEKPAVAPKLIRNDVNVRTWWKKDDQFWAPKANIKVFFRSPLVSMSALTAVTTQLYKDLIEDSLTEYSYDAELAGLEYDLQNHAQGFDVTVSGYNDKMAVLLEKVLVAMRDLEIKNDRFDIIKDRTLRGWRNFGYQQPFHQISTYSRWLVAEKGFIVDQLLEELDQVTADDVRNFFPQILNQMHIEVLAHGNLYREDALKMTDLVESIMKPKTLPASQWPLRRSIVPPQGSNFVYQRTLKDPQNVNHCIDYQLFTGLLTDRSNRAKLLLFAQMSDEGCFDTLRSKEQLGYVVQSMPLMLTAISGWRVLIQSERSPEYLEKRIDVFLNTFGDNLKNKMKDEEFESHKTALINKRLEKMKNLNQESGRFWHHVTSEAFDFELVYRDVEHIEPITKQDMIDFFNTHIDPSSKTRAKISTHLLAQAKSADAESSKSSSEQTGEPQVVKDEAASATSSERRVDEQMQQVGTAIRIEDVRSFKARMPLSEAMRPVKDLAEFEDLETNPALNHFELSISHHILLDKMATAADLLVEHAASTVPATKSAHSLTLPNEVLTMIASECDPVDLKNMRLASKLMQQVATKPFARKKFSRRLFIFTYQSMKALVDITAHPVFGPHLTCLTFGTYRMGKSGVNHDKYNDRAVQYDLKEAMHRAFLDEDHHIKMLTVALENLQKCHNTRVILGIYDDFQRRKARLRGYAFDASYQNFHAHWADGTRTLWAVLGARAESEYPLTALELCLSDYSRSLEKLVWDEDYAITKFLPQTYPNGPNHRLNADIHIKVCRTQGSLARLKILSQFTRLEVSKHCFGEPLDECTLMRFDENTYGAIWHAIESSQLQSISIDRSYVELEELERFLYGHSDSLRDLELHQVSTVVSGHYTTYDFLHFLKNHLNLEHLSIDEIFVEDGSSTTKIILPKLEKIVCDGERETIEGVDKLIQEVNEAFQDN</sequence>
<dbReference type="InterPro" id="IPR036047">
    <property type="entry name" value="F-box-like_dom_sf"/>
</dbReference>
<dbReference type="GO" id="GO:0005829">
    <property type="term" value="C:cytosol"/>
    <property type="evidence" value="ECO:0007669"/>
    <property type="project" value="TreeGrafter"/>
</dbReference>
<feature type="non-terminal residue" evidence="12">
    <location>
        <position position="1"/>
    </location>
</feature>
<keyword evidence="6 12" id="KW-0482">Metalloprotease</keyword>